<feature type="domain" description="Nudix hydrolase" evidence="9">
    <location>
        <begin position="43"/>
        <end position="188"/>
    </location>
</feature>
<comment type="similarity">
    <text evidence="3">Belongs to the Nudix hydrolase family. NudK subfamily.</text>
</comment>
<evidence type="ECO:0000256" key="3">
    <source>
        <dbReference type="ARBA" id="ARBA00007275"/>
    </source>
</evidence>
<evidence type="ECO:0000313" key="10">
    <source>
        <dbReference type="EMBL" id="NNJ25218.1"/>
    </source>
</evidence>
<dbReference type="Pfam" id="PF00293">
    <property type="entry name" value="NUDIX"/>
    <property type="match status" value="1"/>
</dbReference>
<gene>
    <name evidence="10" type="ORF">LzC2_12860</name>
</gene>
<evidence type="ECO:0000256" key="8">
    <source>
        <dbReference type="SAM" id="MobiDB-lite"/>
    </source>
</evidence>
<evidence type="ECO:0000256" key="1">
    <source>
        <dbReference type="ARBA" id="ARBA00000847"/>
    </source>
</evidence>
<proteinExistence type="inferred from homology"/>
<dbReference type="PANTHER" id="PTHR11839">
    <property type="entry name" value="UDP/ADP-SUGAR PYROPHOSPHATASE"/>
    <property type="match status" value="1"/>
</dbReference>
<reference evidence="10 11" key="1">
    <citation type="journal article" date="2020" name="Syst. Appl. Microbiol.">
        <title>Alienimonas chondri sp. nov., a novel planctomycete isolated from the biofilm of the red alga Chondrus crispus.</title>
        <authorList>
            <person name="Vitorino I."/>
            <person name="Albuquerque L."/>
            <person name="Wiegand S."/>
            <person name="Kallscheuer N."/>
            <person name="da Costa M.S."/>
            <person name="Lobo-da-Cunha A."/>
            <person name="Jogler C."/>
            <person name="Lage O.M."/>
        </authorList>
    </citation>
    <scope>NUCLEOTIDE SEQUENCE [LARGE SCALE GENOMIC DNA]</scope>
    <source>
        <strain evidence="10 11">LzC2</strain>
    </source>
</reference>
<evidence type="ECO:0000256" key="6">
    <source>
        <dbReference type="ARBA" id="ARBA00032162"/>
    </source>
</evidence>
<evidence type="ECO:0000313" key="11">
    <source>
        <dbReference type="Proteomes" id="UP000609651"/>
    </source>
</evidence>
<sequence length="193" mass="20851">MPQPSPDVAAAGPAADDSPDPEDRLLHGGRFLELRAKGTWEYAHRPNATTIVAVFAVHKGHLICVEQERLPVGKSVLEVPAGLVGDTIDGDVPDDAARRELEEETGYRAETLELLTIGPPSAGLSDEVVHFFKATNLVRASAGGGVDGEEITVHRVPLECATAWIQGWSTTSERLVDPKVWAALWFLRDEIAE</sequence>
<feature type="compositionally biased region" description="Low complexity" evidence="8">
    <location>
        <begin position="1"/>
        <end position="16"/>
    </location>
</feature>
<dbReference type="CDD" id="cd03424">
    <property type="entry name" value="NUDIX_ADPRase_Nudt5_UGPPase_Nudt14"/>
    <property type="match status" value="1"/>
</dbReference>
<dbReference type="Gene3D" id="3.90.79.10">
    <property type="entry name" value="Nucleoside Triphosphate Pyrophosphohydrolase"/>
    <property type="match status" value="1"/>
</dbReference>
<dbReference type="EMBL" id="WTPX01000029">
    <property type="protein sequence ID" value="NNJ25218.1"/>
    <property type="molecule type" value="Genomic_DNA"/>
</dbReference>
<feature type="region of interest" description="Disordered" evidence="8">
    <location>
        <begin position="1"/>
        <end position="23"/>
    </location>
</feature>
<comment type="catalytic activity">
    <reaction evidence="1">
        <text>GDP-alpha-D-mannose + H2O = alpha-D-mannose 1-phosphate + GMP + 2 H(+)</text>
        <dbReference type="Rhea" id="RHEA:27978"/>
        <dbReference type="ChEBI" id="CHEBI:15377"/>
        <dbReference type="ChEBI" id="CHEBI:15378"/>
        <dbReference type="ChEBI" id="CHEBI:57527"/>
        <dbReference type="ChEBI" id="CHEBI:58115"/>
        <dbReference type="ChEBI" id="CHEBI:58409"/>
    </reaction>
</comment>
<comment type="caution">
    <text evidence="10">The sequence shown here is derived from an EMBL/GenBank/DDBJ whole genome shotgun (WGS) entry which is preliminary data.</text>
</comment>
<evidence type="ECO:0000256" key="2">
    <source>
        <dbReference type="ARBA" id="ARBA00001946"/>
    </source>
</evidence>
<keyword evidence="5" id="KW-0378">Hydrolase</keyword>
<dbReference type="InterPro" id="IPR000086">
    <property type="entry name" value="NUDIX_hydrolase_dom"/>
</dbReference>
<dbReference type="PANTHER" id="PTHR11839:SF18">
    <property type="entry name" value="NUDIX HYDROLASE DOMAIN-CONTAINING PROTEIN"/>
    <property type="match status" value="1"/>
</dbReference>
<evidence type="ECO:0000259" key="9">
    <source>
        <dbReference type="PROSITE" id="PS51462"/>
    </source>
</evidence>
<evidence type="ECO:0000256" key="4">
    <source>
        <dbReference type="ARBA" id="ARBA00016377"/>
    </source>
</evidence>
<name>A0ABX1VBV7_9PLAN</name>
<accession>A0ABX1VBV7</accession>
<evidence type="ECO:0000256" key="7">
    <source>
        <dbReference type="ARBA" id="ARBA00032272"/>
    </source>
</evidence>
<comment type="cofactor">
    <cofactor evidence="2">
        <name>Mg(2+)</name>
        <dbReference type="ChEBI" id="CHEBI:18420"/>
    </cofactor>
</comment>
<dbReference type="PROSITE" id="PS51462">
    <property type="entry name" value="NUDIX"/>
    <property type="match status" value="1"/>
</dbReference>
<dbReference type="InterPro" id="IPR015797">
    <property type="entry name" value="NUDIX_hydrolase-like_dom_sf"/>
</dbReference>
<organism evidence="10 11">
    <name type="scientific">Alienimonas chondri</name>
    <dbReference type="NCBI Taxonomy" id="2681879"/>
    <lineage>
        <taxon>Bacteria</taxon>
        <taxon>Pseudomonadati</taxon>
        <taxon>Planctomycetota</taxon>
        <taxon>Planctomycetia</taxon>
        <taxon>Planctomycetales</taxon>
        <taxon>Planctomycetaceae</taxon>
        <taxon>Alienimonas</taxon>
    </lineage>
</organism>
<dbReference type="SUPFAM" id="SSF55811">
    <property type="entry name" value="Nudix"/>
    <property type="match status" value="1"/>
</dbReference>
<evidence type="ECO:0000256" key="5">
    <source>
        <dbReference type="ARBA" id="ARBA00022801"/>
    </source>
</evidence>
<dbReference type="Proteomes" id="UP000609651">
    <property type="component" value="Unassembled WGS sequence"/>
</dbReference>
<protein>
    <recommendedName>
        <fullName evidence="4">GDP-mannose pyrophosphatase</fullName>
    </recommendedName>
    <alternativeName>
        <fullName evidence="6">GDP-mannose hydrolase</fullName>
    </alternativeName>
    <alternativeName>
        <fullName evidence="7">GDPMK</fullName>
    </alternativeName>
</protein>
<keyword evidence="11" id="KW-1185">Reference proteome</keyword>